<accession>A0A2U1CLJ7</accession>
<dbReference type="OrthoDB" id="8759079at2"/>
<evidence type="ECO:0000313" key="5">
    <source>
        <dbReference type="EMBL" id="PVY61886.1"/>
    </source>
</evidence>
<name>A0A2U1CLJ7_9BURK</name>
<dbReference type="STRING" id="1231391.GCA_000308195_00435"/>
<proteinExistence type="predicted"/>
<keyword evidence="6" id="KW-1185">Reference proteome</keyword>
<dbReference type="Proteomes" id="UP000246145">
    <property type="component" value="Unassembled WGS sequence"/>
</dbReference>
<dbReference type="RefSeq" id="WP_026067610.1">
    <property type="nucleotide sequence ID" value="NZ_JACCEX010000003.1"/>
</dbReference>
<evidence type="ECO:0000256" key="1">
    <source>
        <dbReference type="ARBA" id="ARBA00023015"/>
    </source>
</evidence>
<dbReference type="Gene3D" id="1.10.10.10">
    <property type="entry name" value="Winged helix-like DNA-binding domain superfamily/Winged helix DNA-binding domain"/>
    <property type="match status" value="1"/>
</dbReference>
<comment type="caution">
    <text evidence="5">The sequence shown here is derived from an EMBL/GenBank/DDBJ whole genome shotgun (WGS) entry which is preliminary data.</text>
</comment>
<keyword evidence="3" id="KW-0804">Transcription</keyword>
<reference evidence="5 6" key="1">
    <citation type="submission" date="2018-04" db="EMBL/GenBank/DDBJ databases">
        <title>Genomic Encyclopedia of Type Strains, Phase IV (KMG-IV): sequencing the most valuable type-strain genomes for metagenomic binning, comparative biology and taxonomic classification.</title>
        <authorList>
            <person name="Goeker M."/>
        </authorList>
    </citation>
    <scope>NUCLEOTIDE SEQUENCE [LARGE SCALE GENOMIC DNA]</scope>
    <source>
        <strain evidence="5 6">DSM 10065</strain>
    </source>
</reference>
<protein>
    <submittedName>
        <fullName evidence="5">DNA-binding MarR family transcriptional regulator</fullName>
    </submittedName>
</protein>
<feature type="domain" description="HTH marR-type" evidence="4">
    <location>
        <begin position="20"/>
        <end position="152"/>
    </location>
</feature>
<dbReference type="InterPro" id="IPR036390">
    <property type="entry name" value="WH_DNA-bd_sf"/>
</dbReference>
<dbReference type="PANTHER" id="PTHR42756">
    <property type="entry name" value="TRANSCRIPTIONAL REGULATOR, MARR"/>
    <property type="match status" value="1"/>
</dbReference>
<dbReference type="SUPFAM" id="SSF46785">
    <property type="entry name" value="Winged helix' DNA-binding domain"/>
    <property type="match status" value="1"/>
</dbReference>
<dbReference type="GO" id="GO:0003677">
    <property type="term" value="F:DNA binding"/>
    <property type="evidence" value="ECO:0007669"/>
    <property type="project" value="UniProtKB-KW"/>
</dbReference>
<dbReference type="SMART" id="SM00347">
    <property type="entry name" value="HTH_MARR"/>
    <property type="match status" value="1"/>
</dbReference>
<evidence type="ECO:0000259" key="4">
    <source>
        <dbReference type="PROSITE" id="PS50995"/>
    </source>
</evidence>
<dbReference type="GO" id="GO:0003700">
    <property type="term" value="F:DNA-binding transcription factor activity"/>
    <property type="evidence" value="ECO:0007669"/>
    <property type="project" value="InterPro"/>
</dbReference>
<evidence type="ECO:0000313" key="6">
    <source>
        <dbReference type="Proteomes" id="UP000246145"/>
    </source>
</evidence>
<dbReference type="Pfam" id="PF01047">
    <property type="entry name" value="MarR"/>
    <property type="match status" value="1"/>
</dbReference>
<keyword evidence="1" id="KW-0805">Transcription regulation</keyword>
<dbReference type="PROSITE" id="PS50995">
    <property type="entry name" value="HTH_MARR_2"/>
    <property type="match status" value="1"/>
</dbReference>
<gene>
    <name evidence="5" type="ORF">C7440_2620</name>
</gene>
<dbReference type="AlphaFoldDB" id="A0A2U1CLJ7"/>
<evidence type="ECO:0000256" key="3">
    <source>
        <dbReference type="ARBA" id="ARBA00023163"/>
    </source>
</evidence>
<dbReference type="EMBL" id="QEKO01000003">
    <property type="protein sequence ID" value="PVY61886.1"/>
    <property type="molecule type" value="Genomic_DNA"/>
</dbReference>
<dbReference type="InterPro" id="IPR036388">
    <property type="entry name" value="WH-like_DNA-bd_sf"/>
</dbReference>
<dbReference type="PANTHER" id="PTHR42756:SF1">
    <property type="entry name" value="TRANSCRIPTIONAL REPRESSOR OF EMRAB OPERON"/>
    <property type="match status" value="1"/>
</dbReference>
<organism evidence="5 6">
    <name type="scientific">Pusillimonas noertemannii</name>
    <dbReference type="NCBI Taxonomy" id="305977"/>
    <lineage>
        <taxon>Bacteria</taxon>
        <taxon>Pseudomonadati</taxon>
        <taxon>Pseudomonadota</taxon>
        <taxon>Betaproteobacteria</taxon>
        <taxon>Burkholderiales</taxon>
        <taxon>Alcaligenaceae</taxon>
        <taxon>Pusillimonas</taxon>
    </lineage>
</organism>
<dbReference type="InterPro" id="IPR000835">
    <property type="entry name" value="HTH_MarR-typ"/>
</dbReference>
<keyword evidence="2 5" id="KW-0238">DNA-binding</keyword>
<sequence length="181" mass="20687">MDTQKYPTAERKDWRDAIPQDRLAHLLKDARRAMERALQIRLIDHSVSFGHWTFLRILWEHDGLTQRELSELAGMAAPTTFAAINAMESLGYVSRKQKAGNRKNVYVHLTGKGKELKAKLLPLAEEINAIAINELELDEVLIARKVLLKITANLNAYENELLESENRRVPSTRQLGRLYTA</sequence>
<evidence type="ECO:0000256" key="2">
    <source>
        <dbReference type="ARBA" id="ARBA00023125"/>
    </source>
</evidence>